<dbReference type="EMBL" id="JACOGA010000001">
    <property type="protein sequence ID" value="MBC3872132.1"/>
    <property type="molecule type" value="Genomic_DNA"/>
</dbReference>
<name>A0ABR6Y684_9BURK</name>
<evidence type="ECO:0000313" key="2">
    <source>
        <dbReference type="Proteomes" id="UP000624279"/>
    </source>
</evidence>
<dbReference type="Proteomes" id="UP000624279">
    <property type="component" value="Unassembled WGS sequence"/>
</dbReference>
<accession>A0ABR6Y684</accession>
<dbReference type="Gene3D" id="2.40.160.10">
    <property type="entry name" value="Porin"/>
    <property type="match status" value="1"/>
</dbReference>
<protein>
    <submittedName>
        <fullName evidence="1">Uncharacterized protein</fullName>
    </submittedName>
</protein>
<sequence length="459" mass="51323">MKACSRKRPVLCQLCITCVLGGLFVNGLVPEKAYAQSTTQITEVIPIEHPSSTDDAQAPDHNFIASTDEPLVKFSGFGTLGVTYNTSQKFDYLRDLLQTKGAGYTRQFDLGVDSILGLQLSSNINDYLDATVQVVARRGEKDFQPDISWGFLKYFPNDNLDLRLGRLGFDVYPLADSRNVAYSYTWVRPPVEYFGGLIVSYIDGADLVYKYAVGANQAKIKLFAGKANERILAQDPDIYFSLKGAKIWGGHLEFQSQNWLTRLGYASLHFNQNFVSIQGLIDALQSPLFAQISPTAPALGENLSFKDKEIHYLSAGVVYDDGPLQAQLMLSRLQSQTLSFNSNVAAFFTLAYRLKSWTPYFTWAKTHPLNAKSVNTGLPPGIHPAIDQVEAGIQGFLKATRNEQNSVSIGLRYNLNQTSDLKFQFDHMRNQERLIIRNTQPDWDGKANIISVSYNFIFN</sequence>
<reference evidence="1 2" key="1">
    <citation type="submission" date="2020-08" db="EMBL/GenBank/DDBJ databases">
        <title>Novel species isolated from subtropical streams in China.</title>
        <authorList>
            <person name="Lu H."/>
        </authorList>
    </citation>
    <scope>NUCLEOTIDE SEQUENCE [LARGE SCALE GENOMIC DNA]</scope>
    <source>
        <strain evidence="1 2">LX15W</strain>
    </source>
</reference>
<evidence type="ECO:0000313" key="1">
    <source>
        <dbReference type="EMBL" id="MBC3872132.1"/>
    </source>
</evidence>
<dbReference type="InterPro" id="IPR023614">
    <property type="entry name" value="Porin_dom_sf"/>
</dbReference>
<keyword evidence="2" id="KW-1185">Reference proteome</keyword>
<dbReference type="InterPro" id="IPR006162">
    <property type="entry name" value="Ppantetheine_attach_site"/>
</dbReference>
<dbReference type="RefSeq" id="WP_186940143.1">
    <property type="nucleotide sequence ID" value="NZ_JACOGA010000001.1"/>
</dbReference>
<gene>
    <name evidence="1" type="ORF">H8K55_00915</name>
</gene>
<comment type="caution">
    <text evidence="1">The sequence shown here is derived from an EMBL/GenBank/DDBJ whole genome shotgun (WGS) entry which is preliminary data.</text>
</comment>
<proteinExistence type="predicted"/>
<dbReference type="SUPFAM" id="SSF56935">
    <property type="entry name" value="Porins"/>
    <property type="match status" value="1"/>
</dbReference>
<organism evidence="1 2">
    <name type="scientific">Undibacterium flavidum</name>
    <dbReference type="NCBI Taxonomy" id="2762297"/>
    <lineage>
        <taxon>Bacteria</taxon>
        <taxon>Pseudomonadati</taxon>
        <taxon>Pseudomonadota</taxon>
        <taxon>Betaproteobacteria</taxon>
        <taxon>Burkholderiales</taxon>
        <taxon>Oxalobacteraceae</taxon>
        <taxon>Undibacterium</taxon>
    </lineage>
</organism>
<dbReference type="PROSITE" id="PS00012">
    <property type="entry name" value="PHOSPHOPANTETHEINE"/>
    <property type="match status" value="1"/>
</dbReference>